<dbReference type="AlphaFoldDB" id="A0A139H9S9"/>
<evidence type="ECO:0000313" key="1">
    <source>
        <dbReference type="EMBL" id="KXS99209.1"/>
    </source>
</evidence>
<reference evidence="1 2" key="1">
    <citation type="submission" date="2015-07" db="EMBL/GenBank/DDBJ databases">
        <title>Comparative genomics of the Sigatoka disease complex on banana suggests a link between parallel evolutionary changes in Pseudocercospora fijiensis and Pseudocercospora eumusae and increased virulence on the banana host.</title>
        <authorList>
            <person name="Chang T.-C."/>
            <person name="Salvucci A."/>
            <person name="Crous P.W."/>
            <person name="Stergiopoulos I."/>
        </authorList>
    </citation>
    <scope>NUCLEOTIDE SEQUENCE [LARGE SCALE GENOMIC DNA]</scope>
    <source>
        <strain evidence="1 2">CBS 114824</strain>
    </source>
</reference>
<evidence type="ECO:0000313" key="2">
    <source>
        <dbReference type="Proteomes" id="UP000070133"/>
    </source>
</evidence>
<protein>
    <submittedName>
        <fullName evidence="1">Uncharacterized protein</fullName>
    </submittedName>
</protein>
<accession>A0A139H9S9</accession>
<organism evidence="1 2">
    <name type="scientific">Pseudocercospora eumusae</name>
    <dbReference type="NCBI Taxonomy" id="321146"/>
    <lineage>
        <taxon>Eukaryota</taxon>
        <taxon>Fungi</taxon>
        <taxon>Dikarya</taxon>
        <taxon>Ascomycota</taxon>
        <taxon>Pezizomycotina</taxon>
        <taxon>Dothideomycetes</taxon>
        <taxon>Dothideomycetidae</taxon>
        <taxon>Mycosphaerellales</taxon>
        <taxon>Mycosphaerellaceae</taxon>
        <taxon>Pseudocercospora</taxon>
    </lineage>
</organism>
<gene>
    <name evidence="1" type="ORF">AC578_6900</name>
</gene>
<proteinExistence type="predicted"/>
<sequence>MIPNSSTLPLHAIQHLFYTITLPAQPIDRFLNTIDRIFHPSGHLFDTFTLAVNTVNCHPDRLGLCFYTVDGLLDLVANSEAVSG</sequence>
<keyword evidence="2" id="KW-1185">Reference proteome</keyword>
<name>A0A139H9S9_9PEZI</name>
<comment type="caution">
    <text evidence="1">The sequence shown here is derived from an EMBL/GenBank/DDBJ whole genome shotgun (WGS) entry which is preliminary data.</text>
</comment>
<dbReference type="Proteomes" id="UP000070133">
    <property type="component" value="Unassembled WGS sequence"/>
</dbReference>
<dbReference type="EMBL" id="LFZN01000096">
    <property type="protein sequence ID" value="KXS99209.1"/>
    <property type="molecule type" value="Genomic_DNA"/>
</dbReference>